<organism evidence="2 3">
    <name type="scientific">Metabacillus idriensis</name>
    <dbReference type="NCBI Taxonomy" id="324768"/>
    <lineage>
        <taxon>Bacteria</taxon>
        <taxon>Bacillati</taxon>
        <taxon>Bacillota</taxon>
        <taxon>Bacilli</taxon>
        <taxon>Bacillales</taxon>
        <taxon>Bacillaceae</taxon>
        <taxon>Metabacillus</taxon>
    </lineage>
</organism>
<dbReference type="EMBL" id="WKKF01000014">
    <property type="protein sequence ID" value="MRX56576.1"/>
    <property type="molecule type" value="Genomic_DNA"/>
</dbReference>
<dbReference type="AlphaFoldDB" id="A0A6I2MHL0"/>
<keyword evidence="3" id="KW-1185">Reference proteome</keyword>
<evidence type="ECO:0000313" key="2">
    <source>
        <dbReference type="EMBL" id="MRX56576.1"/>
    </source>
</evidence>
<gene>
    <name evidence="2" type="ORF">GJU41_21750</name>
</gene>
<comment type="caution">
    <text evidence="2">The sequence shown here is derived from an EMBL/GenBank/DDBJ whole genome shotgun (WGS) entry which is preliminary data.</text>
</comment>
<feature type="domain" description="Primase C-terminal 1" evidence="1">
    <location>
        <begin position="231"/>
        <end position="289"/>
    </location>
</feature>
<proteinExistence type="predicted"/>
<dbReference type="InterPro" id="IPR014820">
    <property type="entry name" value="PriCT_1"/>
</dbReference>
<dbReference type="Pfam" id="PF08708">
    <property type="entry name" value="PriCT_1"/>
    <property type="match status" value="1"/>
</dbReference>
<evidence type="ECO:0000259" key="1">
    <source>
        <dbReference type="Pfam" id="PF08708"/>
    </source>
</evidence>
<sequence length="455" mass="50948">MNAYRDLFGDQLTETPKRQLEKQQSGYNSHLGWVFVCNKFNEKPKAIRTFYSLYGAAGAHTYFTPNTFYRNDQRHAGALRWLNAMVIDIDVKHGQNESMILPDVLDFVSEAGLPLPSMVVSTPSGGFHVYWYFNNPRRAFPKVTELYKRVQASIAEVMGGDIQAVGAERWFRMPTEANTLFHSDNRVSFDDLCDWLSIYHEERREELLKERKSVCIGSGGLLGHAAIKRLLEGVSKGQRDNTCYTLALAFKASGYGESETEARLQEWNGLNEPAMNQIDVKRKVKSAFKKGAPGGPSSFWIRELSGMAFTYQTWEEAKPREERTYSHFNEWENDVISYLTSAGGEVCGGQRKIAQAIKSSSDQNINIPYSTFKKVIDYLVQRGIITKSVEGKGRAAVTTLKLVKQSKVVPFRAKKPSYQNGLNSNTFIDQVVGGISSSLSSVTGTVVSFSSTAIP</sequence>
<dbReference type="Proteomes" id="UP000441585">
    <property type="component" value="Unassembled WGS sequence"/>
</dbReference>
<accession>A0A6I2MHL0</accession>
<dbReference type="Gene3D" id="3.30.70.1790">
    <property type="entry name" value="RepB DNA-primase, N-terminal domain"/>
    <property type="match status" value="1"/>
</dbReference>
<reference evidence="2 3" key="1">
    <citation type="submission" date="2019-11" db="EMBL/GenBank/DDBJ databases">
        <title>Bacillus idriensis genome.</title>
        <authorList>
            <person name="Konopka E.N."/>
            <person name="Newman J.D."/>
        </authorList>
    </citation>
    <scope>NUCLEOTIDE SEQUENCE [LARGE SCALE GENOMIC DNA]</scope>
    <source>
        <strain evidence="2 3">DSM 19097</strain>
    </source>
</reference>
<dbReference type="RefSeq" id="WP_154319556.1">
    <property type="nucleotide sequence ID" value="NZ_CAJGAA010000012.1"/>
</dbReference>
<protein>
    <recommendedName>
        <fullName evidence="1">Primase C-terminal 1 domain-containing protein</fullName>
    </recommendedName>
</protein>
<evidence type="ECO:0000313" key="3">
    <source>
        <dbReference type="Proteomes" id="UP000441585"/>
    </source>
</evidence>
<name>A0A6I2MHL0_9BACI</name>